<accession>A0A934J3I7</accession>
<keyword evidence="2" id="KW-1185">Reference proteome</keyword>
<reference evidence="1" key="1">
    <citation type="submission" date="2020-12" db="EMBL/GenBank/DDBJ databases">
        <authorList>
            <person name="Huq M.A."/>
        </authorList>
    </citation>
    <scope>NUCLEOTIDE SEQUENCE</scope>
    <source>
        <strain evidence="1">MAHUQ-46</strain>
    </source>
</reference>
<evidence type="ECO:0000313" key="1">
    <source>
        <dbReference type="EMBL" id="MBJ6360828.1"/>
    </source>
</evidence>
<dbReference type="Proteomes" id="UP000640274">
    <property type="component" value="Unassembled WGS sequence"/>
</dbReference>
<protein>
    <submittedName>
        <fullName evidence="1">Uncharacterized protein</fullName>
    </submittedName>
</protein>
<organism evidence="1 2">
    <name type="scientific">Paenibacillus roseus</name>
    <dbReference type="NCBI Taxonomy" id="2798579"/>
    <lineage>
        <taxon>Bacteria</taxon>
        <taxon>Bacillati</taxon>
        <taxon>Bacillota</taxon>
        <taxon>Bacilli</taxon>
        <taxon>Bacillales</taxon>
        <taxon>Paenibacillaceae</taxon>
        <taxon>Paenibacillus</taxon>
    </lineage>
</organism>
<dbReference type="RefSeq" id="WP_199018379.1">
    <property type="nucleotide sequence ID" value="NZ_JAELUP010000014.1"/>
</dbReference>
<name>A0A934J3I7_9BACL</name>
<dbReference type="AlphaFoldDB" id="A0A934J3I7"/>
<proteinExistence type="predicted"/>
<evidence type="ECO:0000313" key="2">
    <source>
        <dbReference type="Proteomes" id="UP000640274"/>
    </source>
</evidence>
<dbReference type="EMBL" id="JAELUP010000014">
    <property type="protein sequence ID" value="MBJ6360828.1"/>
    <property type="molecule type" value="Genomic_DNA"/>
</dbReference>
<sequence>MTKQELINRLLALPAVINSAEEAVLDAHSEVIAAKDELQLKEDALILGNAVEGKNAETRAAHMRSMTVLERQALAEAELGLKQSAARLERFKVEFKALRAVALLLQVNV</sequence>
<gene>
    <name evidence="1" type="ORF">JFN88_05795</name>
</gene>
<comment type="caution">
    <text evidence="1">The sequence shown here is derived from an EMBL/GenBank/DDBJ whole genome shotgun (WGS) entry which is preliminary data.</text>
</comment>